<dbReference type="AlphaFoldDB" id="A0A540VGG7"/>
<dbReference type="PANTHER" id="PTHR18964:SF149">
    <property type="entry name" value="BIFUNCTIONAL UDP-N-ACETYLGLUCOSAMINE 2-EPIMERASE_N-ACETYLMANNOSAMINE KINASE"/>
    <property type="match status" value="1"/>
</dbReference>
<comment type="similarity">
    <text evidence="1">Belongs to the ROK (NagC/XylR) family.</text>
</comment>
<dbReference type="CDD" id="cd24076">
    <property type="entry name" value="ASKHA_ATPase_ROK_BsXylR-like"/>
    <property type="match status" value="1"/>
</dbReference>
<evidence type="ECO:0000313" key="2">
    <source>
        <dbReference type="EMBL" id="TQE95860.1"/>
    </source>
</evidence>
<dbReference type="SUPFAM" id="SSF53067">
    <property type="entry name" value="Actin-like ATPase domain"/>
    <property type="match status" value="1"/>
</dbReference>
<dbReference type="InterPro" id="IPR036390">
    <property type="entry name" value="WH_DNA-bd_sf"/>
</dbReference>
<keyword evidence="3" id="KW-1185">Reference proteome</keyword>
<dbReference type="RefSeq" id="WP_141610083.1">
    <property type="nucleotide sequence ID" value="NZ_VIGC02000011.1"/>
</dbReference>
<dbReference type="InterPro" id="IPR043129">
    <property type="entry name" value="ATPase_NBD"/>
</dbReference>
<reference evidence="2 3" key="1">
    <citation type="submission" date="2019-06" db="EMBL/GenBank/DDBJ databases">
        <title>Genome sequence of Litorilinea aerophila BAA-2444.</title>
        <authorList>
            <person name="Maclea K.S."/>
            <person name="Maurais E.G."/>
            <person name="Iannazzi L.C."/>
        </authorList>
    </citation>
    <scope>NUCLEOTIDE SEQUENCE [LARGE SCALE GENOMIC DNA]</scope>
    <source>
        <strain evidence="2 3">ATCC BAA-2444</strain>
    </source>
</reference>
<evidence type="ECO:0000313" key="3">
    <source>
        <dbReference type="Proteomes" id="UP000317371"/>
    </source>
</evidence>
<gene>
    <name evidence="2" type="ORF">FKZ61_10520</name>
</gene>
<dbReference type="Gene3D" id="3.30.420.40">
    <property type="match status" value="2"/>
</dbReference>
<protein>
    <submittedName>
        <fullName evidence="2">ROK family protein</fullName>
    </submittedName>
</protein>
<dbReference type="InParanoid" id="A0A540VGG7"/>
<accession>A0A540VGG7</accession>
<sequence length="409" mass="43203">MVKHATHIKAENQRRLLLTLLRHQPISRVRLARCTGLSSTTVTHLTAPLLRAGILAPAGTDQEAATEGAGRPPQALVLVPKSRLALGIHLGVRRAVVALSTLEAELVDQRVIPHPQGESPEGILAALADAAQELLAHHGITLPSERIVGVGVGASGLVEAESGVNVWAPALEWHHVPIAAILGQRLGLPVAVENNVRCMALAESLFGAGQGKRVLAFIYARMGVGAGLVVDGRIYRGAWHAAGEIGHWTVLPHGGELCRCGNRGCLETLISERALVAQSQQLAPAVVQGQADPLAAIFAAARTGHLPLRQMLAERAEYLGIALANLVNALNPELILLGGLLHEGYDLIQPVVEQVLRQRSFHGIGAQAELRPATFGVDSGPVGAATLALNAFFYGSVPARHTRKRQAQP</sequence>
<dbReference type="SUPFAM" id="SSF46785">
    <property type="entry name" value="Winged helix' DNA-binding domain"/>
    <property type="match status" value="1"/>
</dbReference>
<dbReference type="Pfam" id="PF00480">
    <property type="entry name" value="ROK"/>
    <property type="match status" value="1"/>
</dbReference>
<dbReference type="EMBL" id="VIGC01000011">
    <property type="protein sequence ID" value="TQE95860.1"/>
    <property type="molecule type" value="Genomic_DNA"/>
</dbReference>
<dbReference type="OrthoDB" id="9796533at2"/>
<dbReference type="InterPro" id="IPR000600">
    <property type="entry name" value="ROK"/>
</dbReference>
<dbReference type="InterPro" id="IPR036388">
    <property type="entry name" value="WH-like_DNA-bd_sf"/>
</dbReference>
<proteinExistence type="inferred from homology"/>
<dbReference type="Gene3D" id="1.10.10.10">
    <property type="entry name" value="Winged helix-like DNA-binding domain superfamily/Winged helix DNA-binding domain"/>
    <property type="match status" value="1"/>
</dbReference>
<dbReference type="PANTHER" id="PTHR18964">
    <property type="entry name" value="ROK (REPRESSOR, ORF, KINASE) FAMILY"/>
    <property type="match status" value="1"/>
</dbReference>
<comment type="caution">
    <text evidence="2">The sequence shown here is derived from an EMBL/GenBank/DDBJ whole genome shotgun (WGS) entry which is preliminary data.</text>
</comment>
<name>A0A540VGG7_9CHLR</name>
<evidence type="ECO:0000256" key="1">
    <source>
        <dbReference type="ARBA" id="ARBA00006479"/>
    </source>
</evidence>
<organism evidence="2 3">
    <name type="scientific">Litorilinea aerophila</name>
    <dbReference type="NCBI Taxonomy" id="1204385"/>
    <lineage>
        <taxon>Bacteria</taxon>
        <taxon>Bacillati</taxon>
        <taxon>Chloroflexota</taxon>
        <taxon>Caldilineae</taxon>
        <taxon>Caldilineales</taxon>
        <taxon>Caldilineaceae</taxon>
        <taxon>Litorilinea</taxon>
    </lineage>
</organism>
<dbReference type="Proteomes" id="UP000317371">
    <property type="component" value="Unassembled WGS sequence"/>
</dbReference>